<dbReference type="InterPro" id="IPR036890">
    <property type="entry name" value="HATPase_C_sf"/>
</dbReference>
<dbReference type="NCBIfam" id="TIGR00229">
    <property type="entry name" value="sensory_box"/>
    <property type="match status" value="1"/>
</dbReference>
<evidence type="ECO:0000313" key="6">
    <source>
        <dbReference type="Proteomes" id="UP000238801"/>
    </source>
</evidence>
<evidence type="ECO:0000256" key="2">
    <source>
        <dbReference type="ARBA" id="ARBA00022643"/>
    </source>
</evidence>
<dbReference type="Pfam" id="PF02518">
    <property type="entry name" value="HATPase_c"/>
    <property type="match status" value="1"/>
</dbReference>
<dbReference type="InterPro" id="IPR001610">
    <property type="entry name" value="PAC"/>
</dbReference>
<dbReference type="Gene3D" id="3.30.450.20">
    <property type="entry name" value="PAS domain"/>
    <property type="match status" value="1"/>
</dbReference>
<evidence type="ECO:0000259" key="4">
    <source>
        <dbReference type="PROSITE" id="PS50112"/>
    </source>
</evidence>
<dbReference type="SMART" id="SM00086">
    <property type="entry name" value="PAC"/>
    <property type="match status" value="1"/>
</dbReference>
<proteinExistence type="predicted"/>
<dbReference type="Proteomes" id="UP000238801">
    <property type="component" value="Unassembled WGS sequence"/>
</dbReference>
<reference evidence="5 6" key="1">
    <citation type="submission" date="2018-03" db="EMBL/GenBank/DDBJ databases">
        <title>Genomic Encyclopedia of Archaeal and Bacterial Type Strains, Phase II (KMG-II): from individual species to whole genera.</title>
        <authorList>
            <person name="Goeker M."/>
        </authorList>
    </citation>
    <scope>NUCLEOTIDE SEQUENCE [LARGE SCALE GENOMIC DNA]</scope>
    <source>
        <strain evidence="5 6">DSM 29318</strain>
    </source>
</reference>
<evidence type="ECO:0000313" key="5">
    <source>
        <dbReference type="EMBL" id="PRY95615.1"/>
    </source>
</evidence>
<dbReference type="PANTHER" id="PTHR47429:SF2">
    <property type="entry name" value="PROTEIN TWIN LOV 1"/>
    <property type="match status" value="1"/>
</dbReference>
<dbReference type="EMBL" id="PVTT01000001">
    <property type="protein sequence ID" value="PRY95615.1"/>
    <property type="molecule type" value="Genomic_DNA"/>
</dbReference>
<dbReference type="SUPFAM" id="SSF55785">
    <property type="entry name" value="PYP-like sensor domain (PAS domain)"/>
    <property type="match status" value="1"/>
</dbReference>
<dbReference type="RefSeq" id="WP_106159976.1">
    <property type="nucleotide sequence ID" value="NZ_PVTT01000001.1"/>
</dbReference>
<keyword evidence="3" id="KW-0157">Chromophore</keyword>
<dbReference type="Gene3D" id="3.30.565.10">
    <property type="entry name" value="Histidine kinase-like ATPase, C-terminal domain"/>
    <property type="match status" value="1"/>
</dbReference>
<keyword evidence="1" id="KW-0285">Flavoprotein</keyword>
<feature type="domain" description="PAS" evidence="4">
    <location>
        <begin position="13"/>
        <end position="86"/>
    </location>
</feature>
<comment type="caution">
    <text evidence="5">The sequence shown here is derived from an EMBL/GenBank/DDBJ whole genome shotgun (WGS) entry which is preliminary data.</text>
</comment>
<gene>
    <name evidence="5" type="ORF">BCF33_1237</name>
</gene>
<evidence type="ECO:0000256" key="1">
    <source>
        <dbReference type="ARBA" id="ARBA00022630"/>
    </source>
</evidence>
<accession>A0A2T0X9L9</accession>
<keyword evidence="2" id="KW-0288">FMN</keyword>
<dbReference type="PROSITE" id="PS50112">
    <property type="entry name" value="PAS"/>
    <property type="match status" value="1"/>
</dbReference>
<name>A0A2T0X9L9_9RHOB</name>
<dbReference type="InterPro" id="IPR000014">
    <property type="entry name" value="PAS"/>
</dbReference>
<dbReference type="SUPFAM" id="SSF55874">
    <property type="entry name" value="ATPase domain of HSP90 chaperone/DNA topoisomerase II/histidine kinase"/>
    <property type="match status" value="1"/>
</dbReference>
<protein>
    <submittedName>
        <fullName evidence="5">PAS domain S-box-containing protein</fullName>
    </submittedName>
</protein>
<evidence type="ECO:0000256" key="3">
    <source>
        <dbReference type="ARBA" id="ARBA00022991"/>
    </source>
</evidence>
<dbReference type="SMART" id="SM00387">
    <property type="entry name" value="HATPase_c"/>
    <property type="match status" value="1"/>
</dbReference>
<dbReference type="AlphaFoldDB" id="A0A2T0X9L9"/>
<sequence length="359" mass="37764">MTDPKPALGAVIDEASADLAFSRATVSIVLTNPNVDDNPIVYINEAFEELTGYAKSAVVGRNCRFLQGPDTDPADVARIRDAIRAREEVAIDLLNYRADGEAFLNRLLLAPVFGEGGQVQYFLGLQKEMTARDVEDAGGRAAAADRMRAVQSRVRAHLAGVIDTILDHPNAGCSERELLSLNRRIETLQFLYEEMIRPAPFGRNDGRVALGAYIARVGNALAHVEGRPGIRVNIASVDLAAGVDVSTRLGLLASELLTNALRHAFEGRAFGSVELRVVTLAQGGLRMTVADDGIGIPEGEPFPAGGARGGRIVRRLIEGMAASIAVSRGLAGTVVTVDVGADALAGGGGARCGTVTAGE</sequence>
<dbReference type="CDD" id="cd00130">
    <property type="entry name" value="PAS"/>
    <property type="match status" value="1"/>
</dbReference>
<keyword evidence="6" id="KW-1185">Reference proteome</keyword>
<dbReference type="OrthoDB" id="489241at2"/>
<dbReference type="InterPro" id="IPR035965">
    <property type="entry name" value="PAS-like_dom_sf"/>
</dbReference>
<dbReference type="PANTHER" id="PTHR47429">
    <property type="entry name" value="PROTEIN TWIN LOV 1"/>
    <property type="match status" value="1"/>
</dbReference>
<dbReference type="InterPro" id="IPR003594">
    <property type="entry name" value="HATPase_dom"/>
</dbReference>
<dbReference type="Pfam" id="PF13426">
    <property type="entry name" value="PAS_9"/>
    <property type="match status" value="1"/>
</dbReference>
<organism evidence="5 6">
    <name type="scientific">Hasllibacter halocynthiae</name>
    <dbReference type="NCBI Taxonomy" id="595589"/>
    <lineage>
        <taxon>Bacteria</taxon>
        <taxon>Pseudomonadati</taxon>
        <taxon>Pseudomonadota</taxon>
        <taxon>Alphaproteobacteria</taxon>
        <taxon>Rhodobacterales</taxon>
        <taxon>Roseobacteraceae</taxon>
        <taxon>Hasllibacter</taxon>
    </lineage>
</organism>